<dbReference type="RefSeq" id="WP_121835315.1">
    <property type="nucleotide sequence ID" value="NZ_RCVM01000008.1"/>
</dbReference>
<evidence type="ECO:0000313" key="1">
    <source>
        <dbReference type="EMBL" id="RLY03411.1"/>
    </source>
</evidence>
<name>A0A3L9DQ26_9STRE</name>
<proteinExistence type="predicted"/>
<dbReference type="Proteomes" id="UP000279194">
    <property type="component" value="Unassembled WGS sequence"/>
</dbReference>
<sequence length="98" mass="11078">MTTKSTQTGQVILSAKELKNLGSELTDIMNVIAMNNVALEGLEFSQKHDTTVALWLTRKYIDTAYSQNEKIFDRLDKIAFLLLNSNDAKELEAVKNDR</sequence>
<evidence type="ECO:0000313" key="2">
    <source>
        <dbReference type="Proteomes" id="UP000279194"/>
    </source>
</evidence>
<accession>A0A3L9DQ26</accession>
<comment type="caution">
    <text evidence="1">The sequence shown here is derived from an EMBL/GenBank/DDBJ whole genome shotgun (WGS) entry which is preliminary data.</text>
</comment>
<gene>
    <name evidence="1" type="ORF">EAF07_05130</name>
</gene>
<protein>
    <recommendedName>
        <fullName evidence="3">Phage protein</fullName>
    </recommendedName>
</protein>
<organism evidence="1 2">
    <name type="scientific">Streptococcus hillyeri</name>
    <dbReference type="NCBI Taxonomy" id="2282420"/>
    <lineage>
        <taxon>Bacteria</taxon>
        <taxon>Bacillati</taxon>
        <taxon>Bacillota</taxon>
        <taxon>Bacilli</taxon>
        <taxon>Lactobacillales</taxon>
        <taxon>Streptococcaceae</taxon>
        <taxon>Streptococcus</taxon>
    </lineage>
</organism>
<dbReference type="AlphaFoldDB" id="A0A3L9DQ26"/>
<keyword evidence="2" id="KW-1185">Reference proteome</keyword>
<dbReference type="EMBL" id="RCVM01000008">
    <property type="protein sequence ID" value="RLY03411.1"/>
    <property type="molecule type" value="Genomic_DNA"/>
</dbReference>
<reference evidence="1 2" key="1">
    <citation type="submission" date="2018-10" db="EMBL/GenBank/DDBJ databases">
        <title>Streptococcus hillyeri sp. nov., isolated from equine tracheal sample.</title>
        <authorList>
            <person name="Macfadyen A.C."/>
            <person name="Waller A."/>
            <person name="Paterson G.K."/>
        </authorList>
    </citation>
    <scope>NUCLEOTIDE SEQUENCE [LARGE SCALE GENOMIC DNA]</scope>
    <source>
        <strain evidence="1 2">28462</strain>
    </source>
</reference>
<dbReference type="OrthoDB" id="2222637at2"/>
<evidence type="ECO:0008006" key="3">
    <source>
        <dbReference type="Google" id="ProtNLM"/>
    </source>
</evidence>